<evidence type="ECO:0000313" key="7">
    <source>
        <dbReference type="EMBL" id="NRN70873.1"/>
    </source>
</evidence>
<dbReference type="Pfam" id="PF21036">
    <property type="entry name" value="EryCIII-like_N"/>
    <property type="match status" value="1"/>
</dbReference>
<dbReference type="InterPro" id="IPR002213">
    <property type="entry name" value="UDP_glucos_trans"/>
</dbReference>
<dbReference type="EMBL" id="JAAATY010000046">
    <property type="protein sequence ID" value="NRN70873.1"/>
    <property type="molecule type" value="Genomic_DNA"/>
</dbReference>
<evidence type="ECO:0000256" key="1">
    <source>
        <dbReference type="ARBA" id="ARBA00006962"/>
    </source>
</evidence>
<dbReference type="Proteomes" id="UP000763557">
    <property type="component" value="Unassembled WGS sequence"/>
</dbReference>
<dbReference type="PANTHER" id="PTHR48050:SF13">
    <property type="entry name" value="STEROL 3-BETA-GLUCOSYLTRANSFERASE UGT80A2"/>
    <property type="match status" value="1"/>
</dbReference>
<dbReference type="Pfam" id="PF06722">
    <property type="entry name" value="EryCIII-like_C"/>
    <property type="match status" value="1"/>
</dbReference>
<sequence>MRVLFTPYSARSHVYNLVSVAWALRSAGHDVRVSCHPDEVEWVTSAGLTAVPVGRELDIAALMRTPEVLAGIRHDIAEARPEKLTWEYVHGVWEWYTSALFHTITDDATMDDLVGFARSWRPDLVIWDPLNFSGPVAARVTGAAHARMLFGLDFGVRMRRIFLELYQARPDGERSDPLAEWLSGVLERYGRGFDEEIVTGQWTIDPMPSRLRLPEDLTYVPVRYVPFNGPATLPEWVYKSDGRPRVCFTLGLSGRELFGGDGVEIADMLTALADLDVEVIATLDRRQLESVPVPDNVRLIDFVPLQALLPTCSAVVHHGGATTCGTAVLAGVPQLVVYTKVWDKAAVAYDVADRGAGLAVDVDVVTVDDVRDGVRRLLSEPSFRQNADRIRRDALAAPGPAEIVPSLVELTARHIRTSGK</sequence>
<protein>
    <submittedName>
        <fullName evidence="7">L-desosaminyltransferase/TDP-megosamine glycosyltransferase/glycosyltransferase OleGII/desosaminyltransferase OleGI</fullName>
    </submittedName>
</protein>
<evidence type="ECO:0000256" key="2">
    <source>
        <dbReference type="ARBA" id="ARBA00022676"/>
    </source>
</evidence>
<dbReference type="InterPro" id="IPR010610">
    <property type="entry name" value="EryCIII-like_C"/>
</dbReference>
<reference evidence="7 8" key="1">
    <citation type="submission" date="2020-01" db="EMBL/GenBank/DDBJ databases">
        <title>Kibdelosporangium persica a novel Actinomycetes from a hot desert in Iran.</title>
        <authorList>
            <person name="Safaei N."/>
            <person name="Zaburannyi N."/>
            <person name="Mueller R."/>
            <person name="Wink J."/>
        </authorList>
    </citation>
    <scope>NUCLEOTIDE SEQUENCE [LARGE SCALE GENOMIC DNA]</scope>
    <source>
        <strain evidence="7 8">4NS15</strain>
    </source>
</reference>
<keyword evidence="4" id="KW-0045">Antibiotic biosynthesis</keyword>
<dbReference type="PANTHER" id="PTHR48050">
    <property type="entry name" value="STEROL 3-BETA-GLUCOSYLTRANSFERASE"/>
    <property type="match status" value="1"/>
</dbReference>
<dbReference type="InterPro" id="IPR050426">
    <property type="entry name" value="Glycosyltransferase_28"/>
</dbReference>
<gene>
    <name evidence="7" type="ORF">GC106_81470</name>
</gene>
<comment type="caution">
    <text evidence="7">The sequence shown here is derived from an EMBL/GenBank/DDBJ whole genome shotgun (WGS) entry which is preliminary data.</text>
</comment>
<dbReference type="Gene3D" id="3.40.50.2000">
    <property type="entry name" value="Glycogen Phosphorylase B"/>
    <property type="match status" value="2"/>
</dbReference>
<evidence type="ECO:0000259" key="5">
    <source>
        <dbReference type="Pfam" id="PF06722"/>
    </source>
</evidence>
<dbReference type="RefSeq" id="WP_173142033.1">
    <property type="nucleotide sequence ID" value="NZ_CBCSGW010000003.1"/>
</dbReference>
<dbReference type="InterPro" id="IPR030953">
    <property type="entry name" value="Glycosyl_450act"/>
</dbReference>
<accession>A0ABX2FJE3</accession>
<dbReference type="NCBIfam" id="TIGR04516">
    <property type="entry name" value="glycosyl_450act"/>
    <property type="match status" value="1"/>
</dbReference>
<evidence type="ECO:0000259" key="6">
    <source>
        <dbReference type="Pfam" id="PF21036"/>
    </source>
</evidence>
<name>A0ABX2FJE3_9PSEU</name>
<dbReference type="InterPro" id="IPR048284">
    <property type="entry name" value="EryCIII-like_N"/>
</dbReference>
<evidence type="ECO:0000313" key="8">
    <source>
        <dbReference type="Proteomes" id="UP000763557"/>
    </source>
</evidence>
<comment type="similarity">
    <text evidence="1">Belongs to the glycosyltransferase 28 family.</text>
</comment>
<keyword evidence="8" id="KW-1185">Reference proteome</keyword>
<keyword evidence="2" id="KW-0328">Glycosyltransferase</keyword>
<evidence type="ECO:0000256" key="3">
    <source>
        <dbReference type="ARBA" id="ARBA00022679"/>
    </source>
</evidence>
<organism evidence="7 8">
    <name type="scientific">Kibdelosporangium persicum</name>
    <dbReference type="NCBI Taxonomy" id="2698649"/>
    <lineage>
        <taxon>Bacteria</taxon>
        <taxon>Bacillati</taxon>
        <taxon>Actinomycetota</taxon>
        <taxon>Actinomycetes</taxon>
        <taxon>Pseudonocardiales</taxon>
        <taxon>Pseudonocardiaceae</taxon>
        <taxon>Kibdelosporangium</taxon>
    </lineage>
</organism>
<keyword evidence="3" id="KW-0808">Transferase</keyword>
<proteinExistence type="inferred from homology"/>
<evidence type="ECO:0000256" key="4">
    <source>
        <dbReference type="ARBA" id="ARBA00023194"/>
    </source>
</evidence>
<dbReference type="CDD" id="cd03784">
    <property type="entry name" value="GT1_Gtf-like"/>
    <property type="match status" value="1"/>
</dbReference>
<dbReference type="SUPFAM" id="SSF53756">
    <property type="entry name" value="UDP-Glycosyltransferase/glycogen phosphorylase"/>
    <property type="match status" value="1"/>
</dbReference>
<feature type="domain" description="Erythromycin biosynthesis protein CIII-like C-terminal" evidence="5">
    <location>
        <begin position="268"/>
        <end position="410"/>
    </location>
</feature>
<feature type="domain" description="Erythromycin biosynthesis protein CIII-like N-terminal" evidence="6">
    <location>
        <begin position="22"/>
        <end position="251"/>
    </location>
</feature>